<dbReference type="Proteomes" id="UP001168821">
    <property type="component" value="Unassembled WGS sequence"/>
</dbReference>
<keyword evidence="2" id="KW-1185">Reference proteome</keyword>
<organism evidence="1 2">
    <name type="scientific">Zophobas morio</name>
    <dbReference type="NCBI Taxonomy" id="2755281"/>
    <lineage>
        <taxon>Eukaryota</taxon>
        <taxon>Metazoa</taxon>
        <taxon>Ecdysozoa</taxon>
        <taxon>Arthropoda</taxon>
        <taxon>Hexapoda</taxon>
        <taxon>Insecta</taxon>
        <taxon>Pterygota</taxon>
        <taxon>Neoptera</taxon>
        <taxon>Endopterygota</taxon>
        <taxon>Coleoptera</taxon>
        <taxon>Polyphaga</taxon>
        <taxon>Cucujiformia</taxon>
        <taxon>Tenebrionidae</taxon>
        <taxon>Zophobas</taxon>
    </lineage>
</organism>
<proteinExistence type="predicted"/>
<name>A0AA38I0L2_9CUCU</name>
<reference evidence="1" key="1">
    <citation type="journal article" date="2023" name="G3 (Bethesda)">
        <title>Whole genome assemblies of Zophobas morio and Tenebrio molitor.</title>
        <authorList>
            <person name="Kaur S."/>
            <person name="Stinson S.A."/>
            <person name="diCenzo G.C."/>
        </authorList>
    </citation>
    <scope>NUCLEOTIDE SEQUENCE</scope>
    <source>
        <strain evidence="1">QUZm001</strain>
    </source>
</reference>
<dbReference type="Gene3D" id="3.60.10.10">
    <property type="entry name" value="Endonuclease/exonuclease/phosphatase"/>
    <property type="match status" value="1"/>
</dbReference>
<dbReference type="PANTHER" id="PTHR47510:SF3">
    <property type="entry name" value="ENDO_EXONUCLEASE_PHOSPHATASE DOMAIN-CONTAINING PROTEIN"/>
    <property type="match status" value="1"/>
</dbReference>
<comment type="caution">
    <text evidence="1">The sequence shown here is derived from an EMBL/GenBank/DDBJ whole genome shotgun (WGS) entry which is preliminary data.</text>
</comment>
<dbReference type="PANTHER" id="PTHR47510">
    <property type="entry name" value="REVERSE TRANSCRIPTASE DOMAIN-CONTAINING PROTEIN"/>
    <property type="match status" value="1"/>
</dbReference>
<accession>A0AA38I0L2</accession>
<dbReference type="SUPFAM" id="SSF56219">
    <property type="entry name" value="DNase I-like"/>
    <property type="match status" value="1"/>
</dbReference>
<dbReference type="InterPro" id="IPR036691">
    <property type="entry name" value="Endo/exonu/phosph_ase_sf"/>
</dbReference>
<protein>
    <submittedName>
        <fullName evidence="1">Uncharacterized protein</fullName>
    </submittedName>
</protein>
<sequence>MYTNLGSLTAKFDDLTALVTQQKPTILLITETWLNSNITDSIVSLPNYILYRSDRKSGRGGGVCIYLSTQIVSTFSISPLDIVIDNFQSSIVFRTKLHL</sequence>
<evidence type="ECO:0000313" key="2">
    <source>
        <dbReference type="Proteomes" id="UP001168821"/>
    </source>
</evidence>
<gene>
    <name evidence="1" type="ORF">Zmor_024620</name>
</gene>
<dbReference type="EMBL" id="JALNTZ010000007">
    <property type="protein sequence ID" value="KAJ3647073.1"/>
    <property type="molecule type" value="Genomic_DNA"/>
</dbReference>
<dbReference type="AlphaFoldDB" id="A0AA38I0L2"/>
<evidence type="ECO:0000313" key="1">
    <source>
        <dbReference type="EMBL" id="KAJ3647073.1"/>
    </source>
</evidence>